<evidence type="ECO:0000256" key="2">
    <source>
        <dbReference type="ARBA" id="ARBA00023242"/>
    </source>
</evidence>
<reference evidence="5" key="1">
    <citation type="journal article" date="2020" name="Stud. Mycol.">
        <title>101 Dothideomycetes genomes: a test case for predicting lifestyles and emergence of pathogens.</title>
        <authorList>
            <person name="Haridas S."/>
            <person name="Albert R."/>
            <person name="Binder M."/>
            <person name="Bloem J."/>
            <person name="Labutti K."/>
            <person name="Salamov A."/>
            <person name="Andreopoulos B."/>
            <person name="Baker S."/>
            <person name="Barry K."/>
            <person name="Bills G."/>
            <person name="Bluhm B."/>
            <person name="Cannon C."/>
            <person name="Castanera R."/>
            <person name="Culley D."/>
            <person name="Daum C."/>
            <person name="Ezra D."/>
            <person name="Gonzalez J."/>
            <person name="Henrissat B."/>
            <person name="Kuo A."/>
            <person name="Liang C."/>
            <person name="Lipzen A."/>
            <person name="Lutzoni F."/>
            <person name="Magnuson J."/>
            <person name="Mondo S."/>
            <person name="Nolan M."/>
            <person name="Ohm R."/>
            <person name="Pangilinan J."/>
            <person name="Park H.-J."/>
            <person name="Ramirez L."/>
            <person name="Alfaro M."/>
            <person name="Sun H."/>
            <person name="Tritt A."/>
            <person name="Yoshinaga Y."/>
            <person name="Zwiers L.-H."/>
            <person name="Turgeon B."/>
            <person name="Goodwin S."/>
            <person name="Spatafora J."/>
            <person name="Crous P."/>
            <person name="Grigoriev I."/>
        </authorList>
    </citation>
    <scope>NUCLEOTIDE SEQUENCE</scope>
    <source>
        <strain evidence="5">CBS 115976</strain>
    </source>
</reference>
<feature type="compositionally biased region" description="Basic and acidic residues" evidence="3">
    <location>
        <begin position="923"/>
        <end position="933"/>
    </location>
</feature>
<proteinExistence type="predicted"/>
<dbReference type="PANTHER" id="PTHR13900:SF0">
    <property type="entry name" value="TRANSCRIPTION INITIATION FACTOR TFIID SUBUNIT 1"/>
    <property type="match status" value="1"/>
</dbReference>
<dbReference type="OrthoDB" id="5752at2759"/>
<feature type="region of interest" description="Disordered" evidence="3">
    <location>
        <begin position="1"/>
        <end position="156"/>
    </location>
</feature>
<feature type="compositionally biased region" description="Acidic residues" evidence="3">
    <location>
        <begin position="53"/>
        <end position="71"/>
    </location>
</feature>
<sequence length="1115" mass="125919">MPHATDDDKQPAQAPLVAEEDDDAAIARVLGEEDFMNNLTERPLIPGDKADDAVDYEDISDDELPEEESPTEEARNRIAQEDSATALLPNGQETSTFGDGDLDDLFGDGGEGGDGLDDLFGDAASDPLADLFGDTQATLPDDVTATNDQTDVLGDTASKPAFRDVNYEKPPEPLTEAQEHEQKMLAAQMLLFGDYYRNKGMLDPSTANIPAAPEVDQDIFEVTWPRFDPNEIPHWYALFRKKLATYPFKETPKPPKPIQPHKANLDLEPDQERLFKLHVQHSHKRKREDLTEYGMVIIPPEKKETTKEEEADLLEELDDNEIVGGVSVQDLRMLCEDWDNLSVHSGEGTDNRLALVTGDHFDEPPNKMVRLSIDSCKALPIFYDDFESFEDPEELAAKIAQQVHLDLNDPSLLIDTHPQLPSRAKSIRQKLDGRGLAPGNIKKAMENKYNFSNDDAYELLKENHSNKIRSNLGNLNVEHSLVATKLQYPFYKVKLSIKEARAFHRPTPAFPYNGPVRFDPLLRVRKATYKGKDAQTIFQTSADLTMADNSTMLFVEYSEEYPTTLSNVGMGSKFINYYRRIDENDHHRPKEDMGETQVLLPQDRSPFAIFGKVDPGAIVPTFHNGMYRAPIFKHEPKQTDFLCIRSTTGVGGTRWFLRNMNNLYVSGQQFPATEVPGTHSRKVTEAAKRRLRMISWRIWKRNRDQNARQPWLSNDMIKEHLPGSDIPQNRGKMREFMAYDKVVSSWGPKENDVVPEDDIMRGWIKPEDICLLDSMQVGDRHLQDVGYNREGENAEAEDDDDKEGQGIDQQLAPWQTTKNFINASQGKAMLQLHGEGDPSGRGEAFSFIKTSMKGGFKAIGESVDDKLDQKRLKELGGHSYNVAKQQQAYEDAIMRIWDAQSRSLSTKEEPEDVEPGIEDNDVASERADRRLASRSEVGTPSVAFSRRDDETGSQYSRMSSASQSGKPLKISRTFRGKNGKKELIEEIIYDQAVIKQYFRRRQKANLVNKDIAEFVPTGNDEEDERQKRHLQAELDKLMKKRERRKHREKQKQLVSGVVPATPDSPSDSLAGNRGGGTTQRKCANCGMVGHIKTNKNSPGQWTCNSCLQIHYDFLG</sequence>
<name>A0A6A6U1H0_9PEZI</name>
<protein>
    <recommendedName>
        <fullName evidence="4">Transcription initiation factor TFIID subunit 1 histone acetyltransferase domain-containing protein</fullName>
    </recommendedName>
</protein>
<organism evidence="5 6">
    <name type="scientific">Microthyrium microscopicum</name>
    <dbReference type="NCBI Taxonomy" id="703497"/>
    <lineage>
        <taxon>Eukaryota</taxon>
        <taxon>Fungi</taxon>
        <taxon>Dikarya</taxon>
        <taxon>Ascomycota</taxon>
        <taxon>Pezizomycotina</taxon>
        <taxon>Dothideomycetes</taxon>
        <taxon>Dothideomycetes incertae sedis</taxon>
        <taxon>Microthyriales</taxon>
        <taxon>Microthyriaceae</taxon>
        <taxon>Microthyrium</taxon>
    </lineage>
</organism>
<gene>
    <name evidence="5" type="ORF">BT63DRAFT_85607</name>
</gene>
<feature type="region of interest" description="Disordered" evidence="3">
    <location>
        <begin position="903"/>
        <end position="972"/>
    </location>
</feature>
<dbReference type="GO" id="GO:0017025">
    <property type="term" value="F:TBP-class protein binding"/>
    <property type="evidence" value="ECO:0007669"/>
    <property type="project" value="InterPro"/>
</dbReference>
<dbReference type="EMBL" id="MU004241">
    <property type="protein sequence ID" value="KAF2665123.1"/>
    <property type="molecule type" value="Genomic_DNA"/>
</dbReference>
<evidence type="ECO:0000256" key="3">
    <source>
        <dbReference type="SAM" id="MobiDB-lite"/>
    </source>
</evidence>
<dbReference type="Pfam" id="PF12157">
    <property type="entry name" value="DUF3591"/>
    <property type="match status" value="1"/>
</dbReference>
<feature type="domain" description="Transcription initiation factor TFIID subunit 1 histone acetyltransferase" evidence="4">
    <location>
        <begin position="449"/>
        <end position="904"/>
    </location>
</feature>
<evidence type="ECO:0000313" key="5">
    <source>
        <dbReference type="EMBL" id="KAF2665123.1"/>
    </source>
</evidence>
<accession>A0A6A6U1H0</accession>
<dbReference type="GO" id="GO:0004402">
    <property type="term" value="F:histone acetyltransferase activity"/>
    <property type="evidence" value="ECO:0007669"/>
    <property type="project" value="InterPro"/>
</dbReference>
<dbReference type="GO" id="GO:0016251">
    <property type="term" value="F:RNA polymerase II general transcription initiation factor activity"/>
    <property type="evidence" value="ECO:0007669"/>
    <property type="project" value="InterPro"/>
</dbReference>
<dbReference type="GO" id="GO:0005669">
    <property type="term" value="C:transcription factor TFIID complex"/>
    <property type="evidence" value="ECO:0007669"/>
    <property type="project" value="InterPro"/>
</dbReference>
<evidence type="ECO:0000259" key="4">
    <source>
        <dbReference type="Pfam" id="PF12157"/>
    </source>
</evidence>
<feature type="compositionally biased region" description="Acidic residues" evidence="3">
    <location>
        <begin position="909"/>
        <end position="922"/>
    </location>
</feature>
<feature type="region of interest" description="Disordered" evidence="3">
    <location>
        <begin position="1039"/>
        <end position="1078"/>
    </location>
</feature>
<keyword evidence="2" id="KW-0539">Nucleus</keyword>
<feature type="compositionally biased region" description="Basic and acidic residues" evidence="3">
    <location>
        <begin position="1"/>
        <end position="10"/>
    </location>
</feature>
<dbReference type="InterPro" id="IPR040240">
    <property type="entry name" value="TAF1"/>
</dbReference>
<evidence type="ECO:0000256" key="1">
    <source>
        <dbReference type="ARBA" id="ARBA00004123"/>
    </source>
</evidence>
<dbReference type="Proteomes" id="UP000799302">
    <property type="component" value="Unassembled WGS sequence"/>
</dbReference>
<dbReference type="PANTHER" id="PTHR13900">
    <property type="entry name" value="TRANSCRIPTION INITIATION FACTOR TFIID"/>
    <property type="match status" value="1"/>
</dbReference>
<feature type="compositionally biased region" description="Low complexity" evidence="3">
    <location>
        <begin position="953"/>
        <end position="964"/>
    </location>
</feature>
<dbReference type="GO" id="GO:0051123">
    <property type="term" value="P:RNA polymerase II preinitiation complex assembly"/>
    <property type="evidence" value="ECO:0007669"/>
    <property type="project" value="TreeGrafter"/>
</dbReference>
<dbReference type="AlphaFoldDB" id="A0A6A6U1H0"/>
<dbReference type="InterPro" id="IPR022591">
    <property type="entry name" value="TAF1_HAT_dom"/>
</dbReference>
<feature type="compositionally biased region" description="Basic residues" evidence="3">
    <location>
        <begin position="1039"/>
        <end position="1049"/>
    </location>
</feature>
<evidence type="ECO:0000313" key="6">
    <source>
        <dbReference type="Proteomes" id="UP000799302"/>
    </source>
</evidence>
<comment type="subcellular location">
    <subcellularLocation>
        <location evidence="1">Nucleus</location>
    </subcellularLocation>
</comment>
<keyword evidence="6" id="KW-1185">Reference proteome</keyword>